<name>A0A3M7L4T3_AUXPR</name>
<dbReference type="AlphaFoldDB" id="A0A3M7L4T3"/>
<feature type="non-terminal residue" evidence="2">
    <location>
        <position position="147"/>
    </location>
</feature>
<feature type="non-terminal residue" evidence="2">
    <location>
        <position position="1"/>
    </location>
</feature>
<accession>A0A3M7L4T3</accession>
<dbReference type="Proteomes" id="UP000279271">
    <property type="component" value="Unassembled WGS sequence"/>
</dbReference>
<evidence type="ECO:0000313" key="2">
    <source>
        <dbReference type="EMBL" id="RMZ57748.1"/>
    </source>
</evidence>
<dbReference type="EMBL" id="QOKY01000099">
    <property type="protein sequence ID" value="RMZ57748.1"/>
    <property type="molecule type" value="Genomic_DNA"/>
</dbReference>
<organism evidence="2 3">
    <name type="scientific">Auxenochlorella protothecoides</name>
    <name type="common">Green microalga</name>
    <name type="synonym">Chlorella protothecoides</name>
    <dbReference type="NCBI Taxonomy" id="3075"/>
    <lineage>
        <taxon>Eukaryota</taxon>
        <taxon>Viridiplantae</taxon>
        <taxon>Chlorophyta</taxon>
        <taxon>core chlorophytes</taxon>
        <taxon>Trebouxiophyceae</taxon>
        <taxon>Chlorellales</taxon>
        <taxon>Chlorellaceae</taxon>
        <taxon>Auxenochlorella</taxon>
    </lineage>
</organism>
<proteinExistence type="predicted"/>
<evidence type="ECO:0000313" key="3">
    <source>
        <dbReference type="Proteomes" id="UP000279271"/>
    </source>
</evidence>
<protein>
    <submittedName>
        <fullName evidence="2">Uncharacterized protein</fullName>
    </submittedName>
</protein>
<feature type="region of interest" description="Disordered" evidence="1">
    <location>
        <begin position="123"/>
        <end position="147"/>
    </location>
</feature>
<gene>
    <name evidence="2" type="ORF">APUTEX25_004608</name>
</gene>
<sequence>GQRPRAPRVPARHVTGVALVRVPRQLGGRGEGGELARAVGLGADVVRRVHVLTQRGKVAEVGRARAGGGAHMAADVGVAHVGPQRVVVDVGAAAEVAGGMVGRHVGGQRRLVAMQRQLARPGAPALQAHGAEAGGGVHAPGVLEQGR</sequence>
<comment type="caution">
    <text evidence="2">The sequence shown here is derived from an EMBL/GenBank/DDBJ whole genome shotgun (WGS) entry which is preliminary data.</text>
</comment>
<reference evidence="3" key="1">
    <citation type="journal article" date="2018" name="Algal Res.">
        <title>Characterization of plant carbon substrate utilization by Auxenochlorella protothecoides.</title>
        <authorList>
            <person name="Vogler B.W."/>
            <person name="Starkenburg S.R."/>
            <person name="Sudasinghe N."/>
            <person name="Schambach J.Y."/>
            <person name="Rollin J.A."/>
            <person name="Pattathil S."/>
            <person name="Barry A.N."/>
        </authorList>
    </citation>
    <scope>NUCLEOTIDE SEQUENCE [LARGE SCALE GENOMIC DNA]</scope>
    <source>
        <strain evidence="3">UTEX 25</strain>
    </source>
</reference>
<evidence type="ECO:0000256" key="1">
    <source>
        <dbReference type="SAM" id="MobiDB-lite"/>
    </source>
</evidence>